<feature type="region of interest" description="Disordered" evidence="1">
    <location>
        <begin position="35"/>
        <end position="66"/>
    </location>
</feature>
<name>D8LNQ6_ECTSI</name>
<gene>
    <name evidence="2" type="ORF">Esi_0005_0133</name>
</gene>
<protein>
    <submittedName>
        <fullName evidence="2">Uncharacterized protein</fullName>
    </submittedName>
</protein>
<reference evidence="2 3" key="1">
    <citation type="journal article" date="2010" name="Nature">
        <title>The Ectocarpus genome and the independent evolution of multicellularity in brown algae.</title>
        <authorList>
            <person name="Cock J.M."/>
            <person name="Sterck L."/>
            <person name="Rouze P."/>
            <person name="Scornet D."/>
            <person name="Allen A.E."/>
            <person name="Amoutzias G."/>
            <person name="Anthouard V."/>
            <person name="Artiguenave F."/>
            <person name="Aury J.M."/>
            <person name="Badger J.H."/>
            <person name="Beszteri B."/>
            <person name="Billiau K."/>
            <person name="Bonnet E."/>
            <person name="Bothwell J.H."/>
            <person name="Bowler C."/>
            <person name="Boyen C."/>
            <person name="Brownlee C."/>
            <person name="Carrano C.J."/>
            <person name="Charrier B."/>
            <person name="Cho G.Y."/>
            <person name="Coelho S.M."/>
            <person name="Collen J."/>
            <person name="Corre E."/>
            <person name="Da Silva C."/>
            <person name="Delage L."/>
            <person name="Delaroque N."/>
            <person name="Dittami S.M."/>
            <person name="Doulbeau S."/>
            <person name="Elias M."/>
            <person name="Farnham G."/>
            <person name="Gachon C.M."/>
            <person name="Gschloessl B."/>
            <person name="Heesch S."/>
            <person name="Jabbari K."/>
            <person name="Jubin C."/>
            <person name="Kawai H."/>
            <person name="Kimura K."/>
            <person name="Kloareg B."/>
            <person name="Kupper F.C."/>
            <person name="Lang D."/>
            <person name="Le Bail A."/>
            <person name="Leblanc C."/>
            <person name="Lerouge P."/>
            <person name="Lohr M."/>
            <person name="Lopez P.J."/>
            <person name="Martens C."/>
            <person name="Maumus F."/>
            <person name="Michel G."/>
            <person name="Miranda-Saavedra D."/>
            <person name="Morales J."/>
            <person name="Moreau H."/>
            <person name="Motomura T."/>
            <person name="Nagasato C."/>
            <person name="Napoli C.A."/>
            <person name="Nelson D.R."/>
            <person name="Nyvall-Collen P."/>
            <person name="Peters A.F."/>
            <person name="Pommier C."/>
            <person name="Potin P."/>
            <person name="Poulain J."/>
            <person name="Quesneville H."/>
            <person name="Read B."/>
            <person name="Rensing S.A."/>
            <person name="Ritter A."/>
            <person name="Rousvoal S."/>
            <person name="Samanta M."/>
            <person name="Samson G."/>
            <person name="Schroeder D.C."/>
            <person name="Segurens B."/>
            <person name="Strittmatter M."/>
            <person name="Tonon T."/>
            <person name="Tregear J.W."/>
            <person name="Valentin K."/>
            <person name="von Dassow P."/>
            <person name="Yamagishi T."/>
            <person name="Van de Peer Y."/>
            <person name="Wincker P."/>
        </authorList>
    </citation>
    <scope>NUCLEOTIDE SEQUENCE [LARGE SCALE GENOMIC DNA]</scope>
    <source>
        <strain evidence="3">Ec32 / CCAP1310/4</strain>
    </source>
</reference>
<dbReference type="AlphaFoldDB" id="D8LNQ6"/>
<organism evidence="2 3">
    <name type="scientific">Ectocarpus siliculosus</name>
    <name type="common">Brown alga</name>
    <name type="synonym">Conferva siliculosa</name>
    <dbReference type="NCBI Taxonomy" id="2880"/>
    <lineage>
        <taxon>Eukaryota</taxon>
        <taxon>Sar</taxon>
        <taxon>Stramenopiles</taxon>
        <taxon>Ochrophyta</taxon>
        <taxon>PX clade</taxon>
        <taxon>Phaeophyceae</taxon>
        <taxon>Ectocarpales</taxon>
        <taxon>Ectocarpaceae</taxon>
        <taxon>Ectocarpus</taxon>
    </lineage>
</organism>
<accession>D8LNQ6</accession>
<dbReference type="OrthoDB" id="432970at2759"/>
<dbReference type="EMBL" id="FN649760">
    <property type="protein sequence ID" value="CBN78266.1"/>
    <property type="molecule type" value="Genomic_DNA"/>
</dbReference>
<proteinExistence type="predicted"/>
<dbReference type="Proteomes" id="UP000002630">
    <property type="component" value="Unassembled WGS sequence"/>
</dbReference>
<evidence type="ECO:0000313" key="3">
    <source>
        <dbReference type="Proteomes" id="UP000002630"/>
    </source>
</evidence>
<evidence type="ECO:0000313" key="2">
    <source>
        <dbReference type="EMBL" id="CBN78266.1"/>
    </source>
</evidence>
<dbReference type="InParanoid" id="D8LNQ6"/>
<keyword evidence="3" id="KW-1185">Reference proteome</keyword>
<sequence length="742" mass="79329">MLLQMILDSRGLLNAEADGVDDVIRGVDTVAVDAGSGDRSIPEAAGKSVGKKKAAKTKTSGKTADKPSLHGAAFAQRIGVIFSAMYNMFVDADTLKMVHEVAGTLAGSAASPAEWASTELGQIVRFADDRSQDRVREILTNYTDDGLQEPRVFTRIRQERTAFLYTHMGKDTKPEIWSRAMGLASFCQGEGIEANAKMRRHLSWWKLRPERLQGDFGKLSPRVTKHLEAGAHSGPGEPKVANALRQNAWFGTALEELAQMCGAFLAATSTSVPKATPHLDITMQVGDALNFCDALLTASPSMGTAEDCATSAVFAPISFQQGSVQPLHLRAGIFSYPPQFDVINTSNLAEHLGTVNVLVASSPLLKTLPHAVLLTSLLASTATLHLYDGLADFQAKLLCMSSHTAGILLGVVPVSSLSSVVGHADTMAFLSGTLPTQQDGSSGSSSTQLRLMWKRPSSDLTSPMPAAASVDVSPSDFASLTLPVYKAMFSHMPNMSMFGLDDKQLLLSAATNKYFTSVSFARVLALAGRRLRLGSAHFEAARVSIFESSGLVLALNLRQEQTVLHHSTRSDFVVDHSIELIRDVWMIEGSGLVYKVTLRMADDGARDVLAAGGAAVDEKAGGLCSVCVKLGGRFGHFTHFPFPVKKSAINLKVSKRQGHAIFTVPPSGSPAQIPVTALAGLPSSLFWSPCVPLASLPRLDFQAEWTHGQVMGGMSIIRGKKGGHDAASRGLKEIKGMGCRRY</sequence>
<evidence type="ECO:0000256" key="1">
    <source>
        <dbReference type="SAM" id="MobiDB-lite"/>
    </source>
</evidence>